<dbReference type="GO" id="GO:0004843">
    <property type="term" value="F:cysteine-type deubiquitinase activity"/>
    <property type="evidence" value="ECO:0007669"/>
    <property type="project" value="InterPro"/>
</dbReference>
<dbReference type="OrthoDB" id="289038at2759"/>
<feature type="domain" description="USP" evidence="1">
    <location>
        <begin position="685"/>
        <end position="955"/>
    </location>
</feature>
<dbReference type="SUPFAM" id="SSF54001">
    <property type="entry name" value="Cysteine proteinases"/>
    <property type="match status" value="1"/>
</dbReference>
<dbReference type="EMBL" id="KB206756">
    <property type="protein sequence ID" value="ELP88124.1"/>
    <property type="molecule type" value="Genomic_DNA"/>
</dbReference>
<dbReference type="PROSITE" id="PS50235">
    <property type="entry name" value="USP_3"/>
    <property type="match status" value="1"/>
</dbReference>
<dbReference type="InterPro" id="IPR001394">
    <property type="entry name" value="Peptidase_C19_UCH"/>
</dbReference>
<gene>
    <name evidence="2" type="ORF">EIN_222970</name>
</gene>
<dbReference type="InterPro" id="IPR018200">
    <property type="entry name" value="USP_CS"/>
</dbReference>
<dbReference type="OMA" id="DIDQDNQ"/>
<dbReference type="KEGG" id="eiv:EIN_222970"/>
<accession>A0A0A1U271</accession>
<dbReference type="PROSITE" id="PS00973">
    <property type="entry name" value="USP_2"/>
    <property type="match status" value="1"/>
</dbReference>
<dbReference type="PANTHER" id="PTHR24006">
    <property type="entry name" value="UBIQUITIN CARBOXYL-TERMINAL HYDROLASE"/>
    <property type="match status" value="1"/>
</dbReference>
<dbReference type="PANTHER" id="PTHR24006:SF827">
    <property type="entry name" value="UBIQUITIN CARBOXYL-TERMINAL HYDROLASE 34"/>
    <property type="match status" value="1"/>
</dbReference>
<keyword evidence="3" id="KW-1185">Reference proteome</keyword>
<dbReference type="VEuPathDB" id="AmoebaDB:EIN_222970"/>
<dbReference type="GO" id="GO:0005634">
    <property type="term" value="C:nucleus"/>
    <property type="evidence" value="ECO:0007669"/>
    <property type="project" value="TreeGrafter"/>
</dbReference>
<reference evidence="2 3" key="1">
    <citation type="submission" date="2012-10" db="EMBL/GenBank/DDBJ databases">
        <authorList>
            <person name="Zafar N."/>
            <person name="Inman J."/>
            <person name="Hall N."/>
            <person name="Lorenzi H."/>
            <person name="Caler E."/>
        </authorList>
    </citation>
    <scope>NUCLEOTIDE SEQUENCE [LARGE SCALE GENOMIC DNA]</scope>
    <source>
        <strain evidence="2 3">IP1</strain>
    </source>
</reference>
<evidence type="ECO:0000313" key="2">
    <source>
        <dbReference type="EMBL" id="ELP88124.1"/>
    </source>
</evidence>
<dbReference type="InterPro" id="IPR028889">
    <property type="entry name" value="USP"/>
</dbReference>
<dbReference type="GeneID" id="14887234"/>
<name>A0A0A1U271_ENTIV</name>
<dbReference type="InterPro" id="IPR038765">
    <property type="entry name" value="Papain-like_cys_pep_sf"/>
</dbReference>
<protein>
    <recommendedName>
        <fullName evidence="1">USP domain-containing protein</fullName>
    </recommendedName>
</protein>
<dbReference type="Pfam" id="PF00443">
    <property type="entry name" value="UCH"/>
    <property type="match status" value="1"/>
</dbReference>
<sequence length="1311" mass="150732">MEFLKSTEIDFKNLNEQWDVVAGVFEEDQTLFFKVVSHVLDEEDKNNHNTVIGFVNEKGDEMELDKVKECLGTHIMNKVNKDIYNAFLAKATLQGTTIVSVLPSIIESSDLFDLIKVEMFNQSSVNELFKTMKEKNDEDTTKVVLKLLTLFPFENLDVSERTFLSELAIQNETKSEKLIRLCCAVLRRAKANIPDILYLIEKGEDHVTNAAADELFSECLEPSNLTVIRQLILNKMPPSCPRVKDVIVTVLQANTPSLSSIERVKIALELSRYRHLRGLREYIIGVIQDADIKVNEVITTCFEVLTKKGLNFQEDLVDSLRYVFERIIPVNQQLQPRIITVLYNGEYIKVFKRETANDLVDRLKTKGVVVAFGEIIKKDVALEDVGLKDGDEIQIDKTVVYSNVKVKEALVVDQVISNTVSQLISGNVDGKLKLLEVLPYVKQAFQPQYVPYKFYMYLKENVSLDELSEELLCFDATEKGSEESLEALCDLLGVLGEEMQKLMVMQLCSEPIGEGALPLVHQLIISPSLHKVVPEYFWKCVLRISPLLRNQDKHEFYFHSIFLFHHIPEFVNTIIESQDIVLISLLLQQTHTQEVLEKCKMVVGMIDANDDEIENLKVNGCIDYLYDTYKYFPKSPESIIKLLEETKSERTRWVLLCSMKNKSSEIINKFNEELPMDGMNTFEFNGFKNPSVLCYMNSVLVQLLSIDEFQSVLMKTASTNRIVNLLKSALNYFMKNLDEFDIRLLMNEMQKMFPSTNLNEFNDVSEFLMLLWDALEKQLDSNDYKQLSHYFSIVTEEKFGLDKSIKREVQMSLLVPYGMRSIEQYIAETDNLKHIVECPDYLQIQLQRSLYDSESKSGWNSTDMVSFGYELELPKENDSVKYSLKGVIVHMGTVSVGHYISYIVDPSNNEDWFCFNDDKVSHISWYNFDIQTKCFGQQANSEFVPTAYILIYQKMHKVNRCVNQTISFIAETQQRQLPLPTQMVEKLFAFSVTQEPTKDTLRALSLIKDCYIDVSNKPLVVKLLRYLVSNNEVVRVCVYQLFANYHKLPVLDFNYVTIVSNLLSTNYTYLLPTTTSNITQWLLFLESFCSREDIGSIGKTVLIYATKSLSVLNNDVPNAQQVKTLLYQLIGMSHPTIVEIQQEPQLLRCVLLSKNGSEEIKHMFNDQLFELSLLIKECFDCEDVLLYTDLIQMILDSENVNAIYSLLSIYTESNRSSKHKSLKQEFTNGLFTLVKPTPRGLMLLEKILKNKDKPIVRQCLNCMYGAYDLMRDICTQYVHSIKPQITTFEQAKAEIINIGFAIICEECDSHP</sequence>
<evidence type="ECO:0000259" key="1">
    <source>
        <dbReference type="PROSITE" id="PS50235"/>
    </source>
</evidence>
<dbReference type="Proteomes" id="UP000014680">
    <property type="component" value="Unassembled WGS sequence"/>
</dbReference>
<dbReference type="RefSeq" id="XP_004254895.1">
    <property type="nucleotide sequence ID" value="XM_004254847.1"/>
</dbReference>
<evidence type="ECO:0000313" key="3">
    <source>
        <dbReference type="Proteomes" id="UP000014680"/>
    </source>
</evidence>
<dbReference type="Gene3D" id="3.90.70.10">
    <property type="entry name" value="Cysteine proteinases"/>
    <property type="match status" value="1"/>
</dbReference>
<proteinExistence type="predicted"/>
<dbReference type="InterPro" id="IPR050164">
    <property type="entry name" value="Peptidase_C19"/>
</dbReference>
<dbReference type="GO" id="GO:0005829">
    <property type="term" value="C:cytosol"/>
    <property type="evidence" value="ECO:0007669"/>
    <property type="project" value="TreeGrafter"/>
</dbReference>
<organism evidence="2 3">
    <name type="scientific">Entamoeba invadens IP1</name>
    <dbReference type="NCBI Taxonomy" id="370355"/>
    <lineage>
        <taxon>Eukaryota</taxon>
        <taxon>Amoebozoa</taxon>
        <taxon>Evosea</taxon>
        <taxon>Archamoebae</taxon>
        <taxon>Mastigamoebida</taxon>
        <taxon>Entamoebidae</taxon>
        <taxon>Entamoeba</taxon>
    </lineage>
</organism>
<dbReference type="GO" id="GO:0016579">
    <property type="term" value="P:protein deubiquitination"/>
    <property type="evidence" value="ECO:0007669"/>
    <property type="project" value="InterPro"/>
</dbReference>